<dbReference type="InterPro" id="IPR000073">
    <property type="entry name" value="AB_hydrolase_1"/>
</dbReference>
<dbReference type="AlphaFoldDB" id="A0AAW7XLQ6"/>
<dbReference type="InterPro" id="IPR029058">
    <property type="entry name" value="AB_hydrolase_fold"/>
</dbReference>
<dbReference type="Gene3D" id="3.40.50.1820">
    <property type="entry name" value="alpha/beta hydrolase"/>
    <property type="match status" value="1"/>
</dbReference>
<protein>
    <submittedName>
        <fullName evidence="2">Alpha/beta fold hydrolase</fullName>
    </submittedName>
</protein>
<dbReference type="Proteomes" id="UP001169862">
    <property type="component" value="Unassembled WGS sequence"/>
</dbReference>
<dbReference type="PANTHER" id="PTHR43798">
    <property type="entry name" value="MONOACYLGLYCEROL LIPASE"/>
    <property type="match status" value="1"/>
</dbReference>
<evidence type="ECO:0000313" key="2">
    <source>
        <dbReference type="EMBL" id="MDO6455291.1"/>
    </source>
</evidence>
<feature type="domain" description="Serine aminopeptidase S33" evidence="1">
    <location>
        <begin position="58"/>
        <end position="276"/>
    </location>
</feature>
<proteinExistence type="predicted"/>
<comment type="caution">
    <text evidence="2">The sequence shown here is derived from an EMBL/GenBank/DDBJ whole genome shotgun (WGS) entry which is preliminary data.</text>
</comment>
<dbReference type="SUPFAM" id="SSF53474">
    <property type="entry name" value="alpha/beta-Hydrolases"/>
    <property type="match status" value="1"/>
</dbReference>
<evidence type="ECO:0000313" key="3">
    <source>
        <dbReference type="Proteomes" id="UP001169862"/>
    </source>
</evidence>
<dbReference type="Pfam" id="PF12146">
    <property type="entry name" value="Hydrolase_4"/>
    <property type="match status" value="1"/>
</dbReference>
<dbReference type="EMBL" id="JAUOPG010000015">
    <property type="protein sequence ID" value="MDO6455291.1"/>
    <property type="molecule type" value="Genomic_DNA"/>
</dbReference>
<dbReference type="InterPro" id="IPR050266">
    <property type="entry name" value="AB_hydrolase_sf"/>
</dbReference>
<organism evidence="2 3">
    <name type="scientific">Neptunomonas phycophila</name>
    <dbReference type="NCBI Taxonomy" id="1572645"/>
    <lineage>
        <taxon>Bacteria</taxon>
        <taxon>Pseudomonadati</taxon>
        <taxon>Pseudomonadota</taxon>
        <taxon>Gammaproteobacteria</taxon>
        <taxon>Oceanospirillales</taxon>
        <taxon>Oceanospirillaceae</taxon>
        <taxon>Neptunomonas</taxon>
    </lineage>
</organism>
<name>A0AAW7XLQ6_9GAMM</name>
<gene>
    <name evidence="2" type="ORF">Q4490_17145</name>
</gene>
<dbReference type="RefSeq" id="WP_303552322.1">
    <property type="nucleotide sequence ID" value="NZ_JAUOPG010000015.1"/>
</dbReference>
<dbReference type="InterPro" id="IPR022742">
    <property type="entry name" value="Hydrolase_4"/>
</dbReference>
<keyword evidence="2" id="KW-0378">Hydrolase</keyword>
<dbReference type="GO" id="GO:0016787">
    <property type="term" value="F:hydrolase activity"/>
    <property type="evidence" value="ECO:0007669"/>
    <property type="project" value="UniProtKB-KW"/>
</dbReference>
<dbReference type="PRINTS" id="PR00111">
    <property type="entry name" value="ABHYDROLASE"/>
</dbReference>
<sequence>MFVDYFSLFTPTVEVDIGLRDRLRAKMGLEPSLERRETFKLGKIHYEHYLSFAESKSPLVVFLPGIGTYSEYYAPLLDKLSRRGLDVVSMDYPGHGYSGGVRGLYTLDDIADGVSEVIEYLADSKTRPVYLFGYSIGSLLAMAVAEKDARISGVICQTLLMPEVAPDLMHSLGWQWIGMSSPFFPLARVPLKSILDYDALIASHPAADEMGADPLAVFDYPLKTLNSIFSWRSARSDSKRQLAGLLIQGEKDEVLSLEYAHRVIEQQSHALTLAVVSGGHMQPWENPDGLVNLVSEWIAQQ</sequence>
<accession>A0AAW7XLQ6</accession>
<reference evidence="2" key="1">
    <citation type="submission" date="2023-07" db="EMBL/GenBank/DDBJ databases">
        <title>Genome content predicts the carbon catabolic preferences of heterotrophic bacteria.</title>
        <authorList>
            <person name="Gralka M."/>
        </authorList>
    </citation>
    <scope>NUCLEOTIDE SEQUENCE</scope>
    <source>
        <strain evidence="2">I2M16</strain>
    </source>
</reference>
<evidence type="ECO:0000259" key="1">
    <source>
        <dbReference type="Pfam" id="PF12146"/>
    </source>
</evidence>